<accession>A0A1W1BJC3</accession>
<gene>
    <name evidence="2" type="ORF">MNB_SM-3-1363</name>
    <name evidence="1" type="ORF">MNB_SM-7-949</name>
</gene>
<organism evidence="1">
    <name type="scientific">hydrothermal vent metagenome</name>
    <dbReference type="NCBI Taxonomy" id="652676"/>
    <lineage>
        <taxon>unclassified sequences</taxon>
        <taxon>metagenomes</taxon>
        <taxon>ecological metagenomes</taxon>
    </lineage>
</organism>
<evidence type="ECO:0008006" key="3">
    <source>
        <dbReference type="Google" id="ProtNLM"/>
    </source>
</evidence>
<evidence type="ECO:0000313" key="1">
    <source>
        <dbReference type="EMBL" id="SFV53632.1"/>
    </source>
</evidence>
<dbReference type="EMBL" id="FPHP01000001">
    <property type="protein sequence ID" value="SFV74451.1"/>
    <property type="molecule type" value="Genomic_DNA"/>
</dbReference>
<reference evidence="1" key="1">
    <citation type="submission" date="2016-10" db="EMBL/GenBank/DDBJ databases">
        <authorList>
            <person name="de Groot N.N."/>
        </authorList>
    </citation>
    <scope>NUCLEOTIDE SEQUENCE</scope>
</reference>
<evidence type="ECO:0000313" key="2">
    <source>
        <dbReference type="EMBL" id="SFV74451.1"/>
    </source>
</evidence>
<name>A0A1W1BJC3_9ZZZZ</name>
<sequence length="130" mass="14600">MILIGHRFIESESLYHILDIDAIKNTPPSSTLYIEFSEDNLDIINYAKLNNIPIALEVHSIEALIYGANFGAKYLVCYPSEAKTFQKLAETYLFDAKILAKIEEDKEIEKMALEGIDGAIYPKGIVKISS</sequence>
<dbReference type="EMBL" id="FPHB01000022">
    <property type="protein sequence ID" value="SFV53632.1"/>
    <property type="molecule type" value="Genomic_DNA"/>
</dbReference>
<proteinExistence type="predicted"/>
<dbReference type="AlphaFoldDB" id="A0A1W1BJC3"/>
<protein>
    <recommendedName>
        <fullName evidence="3">Indole-3-glycerol-phosphate synthase</fullName>
    </recommendedName>
</protein>